<dbReference type="PRINTS" id="PR01021">
    <property type="entry name" value="OMPADOMAIN"/>
</dbReference>
<organism evidence="7 8">
    <name type="scientific">Primorskyibacter flagellatus</name>
    <dbReference type="NCBI Taxonomy" id="1387277"/>
    <lineage>
        <taxon>Bacteria</taxon>
        <taxon>Pseudomonadati</taxon>
        <taxon>Pseudomonadota</taxon>
        <taxon>Alphaproteobacteria</taxon>
        <taxon>Rhodobacterales</taxon>
        <taxon>Roseobacteraceae</taxon>
        <taxon>Primorskyibacter</taxon>
    </lineage>
</organism>
<dbReference type="GO" id="GO:0009279">
    <property type="term" value="C:cell outer membrane"/>
    <property type="evidence" value="ECO:0007669"/>
    <property type="project" value="UniProtKB-SubCell"/>
</dbReference>
<comment type="subcellular location">
    <subcellularLocation>
        <location evidence="1">Cell outer membrane</location>
    </subcellularLocation>
</comment>
<dbReference type="PROSITE" id="PS51123">
    <property type="entry name" value="OMPA_2"/>
    <property type="match status" value="1"/>
</dbReference>
<dbReference type="Pfam" id="PF00691">
    <property type="entry name" value="OmpA"/>
    <property type="match status" value="1"/>
</dbReference>
<name>A0A917ADS9_9RHOB</name>
<dbReference type="InterPro" id="IPR050330">
    <property type="entry name" value="Bact_OuterMem_StrucFunc"/>
</dbReference>
<gene>
    <name evidence="7" type="ORF">GCM10011360_32930</name>
</gene>
<evidence type="ECO:0000313" key="7">
    <source>
        <dbReference type="EMBL" id="GGE42975.1"/>
    </source>
</evidence>
<dbReference type="RefSeq" id="WP_188478913.1">
    <property type="nucleotide sequence ID" value="NZ_BMFJ01000002.1"/>
</dbReference>
<keyword evidence="8" id="KW-1185">Reference proteome</keyword>
<feature type="signal peptide" evidence="5">
    <location>
        <begin position="1"/>
        <end position="19"/>
    </location>
</feature>
<evidence type="ECO:0000256" key="2">
    <source>
        <dbReference type="ARBA" id="ARBA00023136"/>
    </source>
</evidence>
<proteinExistence type="predicted"/>
<dbReference type="InterPro" id="IPR006664">
    <property type="entry name" value="OMP_bac"/>
</dbReference>
<dbReference type="CDD" id="cd07185">
    <property type="entry name" value="OmpA_C-like"/>
    <property type="match status" value="1"/>
</dbReference>
<evidence type="ECO:0000313" key="8">
    <source>
        <dbReference type="Proteomes" id="UP000612855"/>
    </source>
</evidence>
<accession>A0A917ADS9</accession>
<feature type="chain" id="PRO_5037939668" evidence="5">
    <location>
        <begin position="20"/>
        <end position="313"/>
    </location>
</feature>
<dbReference type="Proteomes" id="UP000612855">
    <property type="component" value="Unassembled WGS sequence"/>
</dbReference>
<dbReference type="EMBL" id="BMFJ01000002">
    <property type="protein sequence ID" value="GGE42975.1"/>
    <property type="molecule type" value="Genomic_DNA"/>
</dbReference>
<protein>
    <submittedName>
        <fullName evidence="7">Membrane protein</fullName>
    </submittedName>
</protein>
<evidence type="ECO:0000256" key="5">
    <source>
        <dbReference type="SAM" id="SignalP"/>
    </source>
</evidence>
<sequence>MRLAGAALVWMGLALPAGAFEPASLPDTARVTVDETESPASLAIPVSVYDGTLPREYLEGRLRRRAWQIGGPSPSTLRLIRGLRGDLERGGFQVLLDCESEACGGFDFRYALPVLPAPEMNVDLYDFRVVTAVRPDAGREEYVYILVSKGRADRFVQIYEVVTDGGPAAEPGPQAGVDAGPAPVAAGEPELVAQLRGAGHAVLRDLDFASGAEALADRKYPSLAALAGFLNGNPARVVALVGHTDAVGSLAGNTALSQRRAEAVRTRLISAHGVPGAQVSAHGVGYLAPVASNLEEAGREANRRVEVVLLAAE</sequence>
<feature type="domain" description="OmpA-like" evidence="6">
    <location>
        <begin position="197"/>
        <end position="313"/>
    </location>
</feature>
<dbReference type="InterPro" id="IPR036737">
    <property type="entry name" value="OmpA-like_sf"/>
</dbReference>
<dbReference type="Gene3D" id="3.30.1330.60">
    <property type="entry name" value="OmpA-like domain"/>
    <property type="match status" value="1"/>
</dbReference>
<comment type="caution">
    <text evidence="7">The sequence shown here is derived from an EMBL/GenBank/DDBJ whole genome shotgun (WGS) entry which is preliminary data.</text>
</comment>
<keyword evidence="2 4" id="KW-0472">Membrane</keyword>
<evidence type="ECO:0000256" key="3">
    <source>
        <dbReference type="ARBA" id="ARBA00023237"/>
    </source>
</evidence>
<dbReference type="InterPro" id="IPR006665">
    <property type="entry name" value="OmpA-like"/>
</dbReference>
<keyword evidence="5" id="KW-0732">Signal</keyword>
<evidence type="ECO:0000256" key="4">
    <source>
        <dbReference type="PROSITE-ProRule" id="PRU00473"/>
    </source>
</evidence>
<evidence type="ECO:0000259" key="6">
    <source>
        <dbReference type="PROSITE" id="PS51123"/>
    </source>
</evidence>
<dbReference type="AlphaFoldDB" id="A0A917ADS9"/>
<dbReference type="PANTHER" id="PTHR30329:SF21">
    <property type="entry name" value="LIPOPROTEIN YIAD-RELATED"/>
    <property type="match status" value="1"/>
</dbReference>
<keyword evidence="3" id="KW-0998">Cell outer membrane</keyword>
<evidence type="ECO:0000256" key="1">
    <source>
        <dbReference type="ARBA" id="ARBA00004442"/>
    </source>
</evidence>
<dbReference type="PANTHER" id="PTHR30329">
    <property type="entry name" value="STATOR ELEMENT OF FLAGELLAR MOTOR COMPLEX"/>
    <property type="match status" value="1"/>
</dbReference>
<reference evidence="8" key="1">
    <citation type="journal article" date="2019" name="Int. J. Syst. Evol. Microbiol.">
        <title>The Global Catalogue of Microorganisms (GCM) 10K type strain sequencing project: providing services to taxonomists for standard genome sequencing and annotation.</title>
        <authorList>
            <consortium name="The Broad Institute Genomics Platform"/>
            <consortium name="The Broad Institute Genome Sequencing Center for Infectious Disease"/>
            <person name="Wu L."/>
            <person name="Ma J."/>
        </authorList>
    </citation>
    <scope>NUCLEOTIDE SEQUENCE [LARGE SCALE GENOMIC DNA]</scope>
    <source>
        <strain evidence="8">CGMCC 1.12664</strain>
    </source>
</reference>
<dbReference type="SUPFAM" id="SSF103088">
    <property type="entry name" value="OmpA-like"/>
    <property type="match status" value="1"/>
</dbReference>